<gene>
    <name evidence="2" type="ORF">HED64_05220</name>
</gene>
<proteinExistence type="predicted"/>
<organism evidence="2 3">
    <name type="scientific">Paeniglutamicibacter terrestris</name>
    <dbReference type="NCBI Taxonomy" id="2723403"/>
    <lineage>
        <taxon>Bacteria</taxon>
        <taxon>Bacillati</taxon>
        <taxon>Actinomycetota</taxon>
        <taxon>Actinomycetes</taxon>
        <taxon>Micrococcales</taxon>
        <taxon>Micrococcaceae</taxon>
        <taxon>Paeniglutamicibacter</taxon>
    </lineage>
</organism>
<comment type="caution">
    <text evidence="2">The sequence shown here is derived from an EMBL/GenBank/DDBJ whole genome shotgun (WGS) entry which is preliminary data.</text>
</comment>
<dbReference type="Gene3D" id="2.60.40.2700">
    <property type="match status" value="2"/>
</dbReference>
<dbReference type="RefSeq" id="WP_168150979.1">
    <property type="nucleotide sequence ID" value="NZ_JAAWVT010000001.1"/>
</dbReference>
<name>A0ABX1G376_9MICC</name>
<dbReference type="Proteomes" id="UP000746595">
    <property type="component" value="Unassembled WGS sequence"/>
</dbReference>
<accession>A0ABX1G376</accession>
<feature type="chain" id="PRO_5045146177" evidence="1">
    <location>
        <begin position="28"/>
        <end position="522"/>
    </location>
</feature>
<evidence type="ECO:0000313" key="2">
    <source>
        <dbReference type="EMBL" id="NKG20115.1"/>
    </source>
</evidence>
<keyword evidence="3" id="KW-1185">Reference proteome</keyword>
<sequence length="522" mass="55931">MRAALRNLTVGMTAASLLLAGTPAVTAAPLTSVVAESPFEIPSPYDVEGKIESISWPAWTSPDRIDGWIYGGDTVTAVANIPEGATATYEWFEGKDGFAVATGVRTQTYTTKLPYHDIMFRALLTAVDGTTTEQLGVAWVNRPTAKAGTYAFENKPIVGERLYWKITPTAGPPAWPFTFVSWINTETQESFAHARKESGGRFSALVGSDWVGKTLTVGANSFDNTTNPYFSLDGRVTGASLVVPAGKARQGKMNLPSTIRVGDRVKAFAGPGWAETYVSPSVAMTFDGSTVDNESIEQDFVAKDLGKSVSFVMSMYNEADRRYEVFVRKSFTVGLGIVPSSTLKIGSEGKTDTRTAKVGSRIHANLHGGKVLPGQKVAYQWLRGGKSITGATKQVYVLNAADYGKTISFKATTTAPGYTAKTQTPKSGTKVTVATSKPGKVSVTGTRRPGKTVKAAVSSWAPGSKLSYQWLRNGKTIKGATKRSYKLAKADASKNMSVKVTAKRHAYTTVSKTSSTVRISKK</sequence>
<reference evidence="2 3" key="1">
    <citation type="submission" date="2020-04" db="EMBL/GenBank/DDBJ databases">
        <title>Paeniglutamicibacter sp. ANT13_2, a novel actinomycete isolated from sediment in Antarctica.</title>
        <authorList>
            <person name="Sakdapetsiri C."/>
            <person name="Pinyakong O."/>
        </authorList>
    </citation>
    <scope>NUCLEOTIDE SEQUENCE [LARGE SCALE GENOMIC DNA]</scope>
    <source>
        <strain evidence="2 3">ANT13_2</strain>
    </source>
</reference>
<dbReference type="EMBL" id="JAAWVT010000001">
    <property type="protein sequence ID" value="NKG20115.1"/>
    <property type="molecule type" value="Genomic_DNA"/>
</dbReference>
<evidence type="ECO:0000313" key="3">
    <source>
        <dbReference type="Proteomes" id="UP000746595"/>
    </source>
</evidence>
<evidence type="ECO:0000256" key="1">
    <source>
        <dbReference type="SAM" id="SignalP"/>
    </source>
</evidence>
<feature type="signal peptide" evidence="1">
    <location>
        <begin position="1"/>
        <end position="27"/>
    </location>
</feature>
<protein>
    <submittedName>
        <fullName evidence="2">Uncharacterized protein</fullName>
    </submittedName>
</protein>
<keyword evidence="1" id="KW-0732">Signal</keyword>